<dbReference type="Gene3D" id="3.30.1150.10">
    <property type="match status" value="1"/>
</dbReference>
<accession>A0AB33J4L8</accession>
<dbReference type="SUPFAM" id="SSF74653">
    <property type="entry name" value="TolA/TonB C-terminal domain"/>
    <property type="match status" value="1"/>
</dbReference>
<evidence type="ECO:0000256" key="1">
    <source>
        <dbReference type="SAM" id="SignalP"/>
    </source>
</evidence>
<dbReference type="EMBL" id="AP035786">
    <property type="protein sequence ID" value="BFO74891.1"/>
    <property type="molecule type" value="Genomic_DNA"/>
</dbReference>
<feature type="domain" description="TonB C-terminal" evidence="2">
    <location>
        <begin position="285"/>
        <end position="375"/>
    </location>
</feature>
<evidence type="ECO:0000313" key="3">
    <source>
        <dbReference type="EMBL" id="BFO74891.1"/>
    </source>
</evidence>
<proteinExistence type="predicted"/>
<dbReference type="PROSITE" id="PS52015">
    <property type="entry name" value="TONB_CTD"/>
    <property type="match status" value="1"/>
</dbReference>
<keyword evidence="1" id="KW-0732">Signal</keyword>
<dbReference type="InterPro" id="IPR037682">
    <property type="entry name" value="TonB_C"/>
</dbReference>
<dbReference type="GO" id="GO:0055085">
    <property type="term" value="P:transmembrane transport"/>
    <property type="evidence" value="ECO:0007669"/>
    <property type="project" value="InterPro"/>
</dbReference>
<sequence length="375" mass="42315">MKRIAIVWGLLLVAVAAFSQNSSARYQITYDREHLVLRQGHDMNVVDMELEWPRLLNGERADSLQAELCRVAFGRYVGGVEDSRQAFVQQFGKPVEGVLDSLPDDKKFCYVRCKVQQLGFAPERFMSFRVEYDCQPEALSSQKSESRIRFITYDMTTREVMEEGDMMDLDALVNDPYNYSALLQYLSRGARTSIQGEVEASSVLGPALSGEHSAVFEVFYNNGADSFLSDIPYEVLRGAMKRRVKKMMKVDVRPAVAVGNLDFDAEKDDSLTICKQVDVRPIYKNGNAELADYLAHHFAIPELAKVEGMRSRVVARFVVERDGSLSHLSIVSPSSPSVDRAFVESLRQMYGWKPGQKDGKTVRTEYVLSMKLVTP</sequence>
<protein>
    <recommendedName>
        <fullName evidence="2">TonB C-terminal domain-containing protein</fullName>
    </recommendedName>
</protein>
<feature type="signal peptide" evidence="1">
    <location>
        <begin position="1"/>
        <end position="24"/>
    </location>
</feature>
<evidence type="ECO:0000259" key="2">
    <source>
        <dbReference type="PROSITE" id="PS52015"/>
    </source>
</evidence>
<reference evidence="3" key="1">
    <citation type="submission" date="2024-07" db="EMBL/GenBank/DDBJ databases">
        <title>Complete genome sequence of Prevotella sp. YM-2024 GTC17254.</title>
        <authorList>
            <person name="Hayashi M."/>
            <person name="Muto Y."/>
            <person name="Tanaka K."/>
            <person name="Niwa H."/>
        </authorList>
    </citation>
    <scope>NUCLEOTIDE SEQUENCE</scope>
    <source>
        <strain evidence="3">GTC17254</strain>
    </source>
</reference>
<dbReference type="Pfam" id="PF03544">
    <property type="entry name" value="TonB_C"/>
    <property type="match status" value="1"/>
</dbReference>
<dbReference type="AlphaFoldDB" id="A0AB33J4L8"/>
<feature type="chain" id="PRO_5044206985" description="TonB C-terminal domain-containing protein" evidence="1">
    <location>
        <begin position="25"/>
        <end position="375"/>
    </location>
</feature>
<name>A0AB33J4L8_9BACT</name>
<organism evidence="3">
    <name type="scientific">Prevotella sp. GTC17254</name>
    <dbReference type="NCBI Taxonomy" id="3236794"/>
    <lineage>
        <taxon>Bacteria</taxon>
        <taxon>Pseudomonadati</taxon>
        <taxon>Bacteroidota</taxon>
        <taxon>Bacteroidia</taxon>
        <taxon>Bacteroidales</taxon>
        <taxon>Prevotellaceae</taxon>
        <taxon>Prevotella</taxon>
    </lineage>
</organism>
<gene>
    <name evidence="3" type="ORF">GTC17254_24880</name>
</gene>